<sequence length="87" mass="10370">MSITERVGSYFNSFLNTKSKSDEIISKVAQVYQHLYYTRYKQYVDLNNIVHALKNFKLKGEFDDSTTEDQLLDNGFVKRELFMKFIR</sequence>
<protein>
    <submittedName>
        <fullName evidence="1">Uncharacterized protein</fullName>
    </submittedName>
</protein>
<accession>A0A3G5AII5</accession>
<evidence type="ECO:0000313" key="1">
    <source>
        <dbReference type="EMBL" id="AYV86986.1"/>
    </source>
</evidence>
<name>A0A3G5AII5_9VIRU</name>
<organism evidence="1">
    <name type="scientific">Sylvanvirus sp</name>
    <dbReference type="NCBI Taxonomy" id="2487774"/>
    <lineage>
        <taxon>Viruses</taxon>
    </lineage>
</organism>
<reference evidence="1" key="1">
    <citation type="submission" date="2018-10" db="EMBL/GenBank/DDBJ databases">
        <title>Hidden diversity of soil giant viruses.</title>
        <authorList>
            <person name="Schulz F."/>
            <person name="Alteio L."/>
            <person name="Goudeau D."/>
            <person name="Ryan E.M."/>
            <person name="Malmstrom R.R."/>
            <person name="Blanchard J."/>
            <person name="Woyke T."/>
        </authorList>
    </citation>
    <scope>NUCLEOTIDE SEQUENCE</scope>
    <source>
        <strain evidence="1">SYV1</strain>
    </source>
</reference>
<proteinExistence type="predicted"/>
<dbReference type="EMBL" id="MK072523">
    <property type="protein sequence ID" value="AYV86986.1"/>
    <property type="molecule type" value="Genomic_DNA"/>
</dbReference>
<gene>
    <name evidence="1" type="ORF">Sylvanvirus17_5</name>
</gene>